<dbReference type="PROSITE" id="PS00999">
    <property type="entry name" value="SSI"/>
    <property type="match status" value="1"/>
</dbReference>
<evidence type="ECO:0000256" key="6">
    <source>
        <dbReference type="ARBA" id="ARBA00022900"/>
    </source>
</evidence>
<dbReference type="OrthoDB" id="4567948at2"/>
<dbReference type="PRINTS" id="PR00294">
    <property type="entry name" value="SSBTLNINHBTR"/>
</dbReference>
<gene>
    <name evidence="11" type="ORF">FHX34_102409</name>
</gene>
<dbReference type="Gene3D" id="3.30.350.10">
    <property type="entry name" value="Subtilisin inhibitor-like"/>
    <property type="match status" value="1"/>
</dbReference>
<keyword evidence="12" id="KW-1185">Reference proteome</keyword>
<organism evidence="11 12">
    <name type="scientific">Actinoplanes teichomyceticus</name>
    <dbReference type="NCBI Taxonomy" id="1867"/>
    <lineage>
        <taxon>Bacteria</taxon>
        <taxon>Bacillati</taxon>
        <taxon>Actinomycetota</taxon>
        <taxon>Actinomycetes</taxon>
        <taxon>Micromonosporales</taxon>
        <taxon>Micromonosporaceae</taxon>
        <taxon>Actinoplanes</taxon>
    </lineage>
</organism>
<evidence type="ECO:0000256" key="5">
    <source>
        <dbReference type="ARBA" id="ARBA00022690"/>
    </source>
</evidence>
<evidence type="ECO:0000259" key="10">
    <source>
        <dbReference type="Pfam" id="PF00720"/>
    </source>
</evidence>
<feature type="domain" description="Subtilisin inhibitor" evidence="10">
    <location>
        <begin position="35"/>
        <end position="117"/>
    </location>
</feature>
<dbReference type="InterPro" id="IPR020054">
    <property type="entry name" value="Prot_inh_SSI_I16_CS"/>
</dbReference>
<accession>A0A561WJ28</accession>
<comment type="subcellular location">
    <subcellularLocation>
        <location evidence="1">Secreted</location>
    </subcellularLocation>
</comment>
<evidence type="ECO:0000256" key="4">
    <source>
        <dbReference type="ARBA" id="ARBA00022525"/>
    </source>
</evidence>
<feature type="chain" id="PRO_5022186754" evidence="9">
    <location>
        <begin position="23"/>
        <end position="131"/>
    </location>
</feature>
<protein>
    <submittedName>
        <fullName evidence="11">Subtilisin inhibitor-like</fullName>
    </submittedName>
</protein>
<dbReference type="SUPFAM" id="SSF55399">
    <property type="entry name" value="Subtilisin inhibitor"/>
    <property type="match status" value="1"/>
</dbReference>
<evidence type="ECO:0000256" key="8">
    <source>
        <dbReference type="RuleBase" id="RU003471"/>
    </source>
</evidence>
<name>A0A561WJ28_ACTTI</name>
<dbReference type="Proteomes" id="UP000320239">
    <property type="component" value="Unassembled WGS sequence"/>
</dbReference>
<evidence type="ECO:0000256" key="1">
    <source>
        <dbReference type="ARBA" id="ARBA00004613"/>
    </source>
</evidence>
<comment type="subunit">
    <text evidence="3">Homodimer.</text>
</comment>
<keyword evidence="6 8" id="KW-0722">Serine protease inhibitor</keyword>
<comment type="similarity">
    <text evidence="2 8">Belongs to the protease inhibitor I16 (SSI) family.</text>
</comment>
<evidence type="ECO:0000256" key="2">
    <source>
        <dbReference type="ARBA" id="ARBA00010472"/>
    </source>
</evidence>
<evidence type="ECO:0000256" key="7">
    <source>
        <dbReference type="ARBA" id="ARBA00023157"/>
    </source>
</evidence>
<evidence type="ECO:0000256" key="3">
    <source>
        <dbReference type="ARBA" id="ARBA00011738"/>
    </source>
</evidence>
<dbReference type="InterPro" id="IPR000691">
    <property type="entry name" value="Prot_inh_I16_SSI"/>
</dbReference>
<reference evidence="11 12" key="1">
    <citation type="submission" date="2019-06" db="EMBL/GenBank/DDBJ databases">
        <title>Sequencing the genomes of 1000 actinobacteria strains.</title>
        <authorList>
            <person name="Klenk H.-P."/>
        </authorList>
    </citation>
    <scope>NUCLEOTIDE SEQUENCE [LARGE SCALE GENOMIC DNA]</scope>
    <source>
        <strain evidence="11 12">DSM 43866</strain>
    </source>
</reference>
<feature type="signal peptide" evidence="9">
    <location>
        <begin position="1"/>
        <end position="22"/>
    </location>
</feature>
<dbReference type="InterPro" id="IPR023549">
    <property type="entry name" value="Subtilisin_inhibitor"/>
</dbReference>
<keyword evidence="4" id="KW-0964">Secreted</keyword>
<dbReference type="EMBL" id="VIWY01000002">
    <property type="protein sequence ID" value="TWG23858.1"/>
    <property type="molecule type" value="Genomic_DNA"/>
</dbReference>
<keyword evidence="9" id="KW-0732">Signal</keyword>
<dbReference type="Pfam" id="PF00720">
    <property type="entry name" value="SSI"/>
    <property type="match status" value="1"/>
</dbReference>
<dbReference type="GO" id="GO:0004867">
    <property type="term" value="F:serine-type endopeptidase inhibitor activity"/>
    <property type="evidence" value="ECO:0007669"/>
    <property type="project" value="UniProtKB-KW"/>
</dbReference>
<dbReference type="GO" id="GO:0005576">
    <property type="term" value="C:extracellular region"/>
    <property type="evidence" value="ECO:0007669"/>
    <property type="project" value="UniProtKB-SubCell"/>
</dbReference>
<evidence type="ECO:0000256" key="9">
    <source>
        <dbReference type="SAM" id="SignalP"/>
    </source>
</evidence>
<comment type="caution">
    <text evidence="11">The sequence shown here is derived from an EMBL/GenBank/DDBJ whole genome shotgun (WGS) entry which is preliminary data.</text>
</comment>
<proteinExistence type="inferred from homology"/>
<keyword evidence="5 8" id="KW-0646">Protease inhibitor</keyword>
<dbReference type="AlphaFoldDB" id="A0A561WJ28"/>
<keyword evidence="7" id="KW-1015">Disulfide bond</keyword>
<dbReference type="RefSeq" id="WP_122977069.1">
    <property type="nucleotide sequence ID" value="NZ_BOMX01000043.1"/>
</dbReference>
<dbReference type="InterPro" id="IPR036819">
    <property type="entry name" value="Subtilisin_inhibitor-like_sf"/>
</dbReference>
<sequence length="131" mass="13556">MVRICPGLAAVAVLAAGSPAVAAGGGPASRPAPRSELVLTYMAEAGYAAAVKLTCDPDGGGHPRPAEACATLSRVDADPARLQPADRYCILLYQPVTARLDGTWRGRPVAWTHTYGNGCEMSRATGVLFAF</sequence>
<evidence type="ECO:0000313" key="11">
    <source>
        <dbReference type="EMBL" id="TWG23858.1"/>
    </source>
</evidence>
<evidence type="ECO:0000313" key="12">
    <source>
        <dbReference type="Proteomes" id="UP000320239"/>
    </source>
</evidence>